<name>A0A1X7VYG9_AMPQE</name>
<evidence type="ECO:0000313" key="2">
    <source>
        <dbReference type="EnsemblMetazoa" id="Aqu2.1.44534_001"/>
    </source>
</evidence>
<proteinExistence type="predicted"/>
<feature type="domain" description="Mutator-like transposase" evidence="1">
    <location>
        <begin position="9"/>
        <end position="122"/>
    </location>
</feature>
<dbReference type="AlphaFoldDB" id="A0A1X7VYG9"/>
<reference evidence="2" key="1">
    <citation type="submission" date="2017-05" db="UniProtKB">
        <authorList>
            <consortium name="EnsemblMetazoa"/>
        </authorList>
    </citation>
    <scope>IDENTIFICATION</scope>
</reference>
<dbReference type="InParanoid" id="A0A1X7VYG9"/>
<dbReference type="EnsemblMetazoa" id="Aqu2.1.44534_001">
    <property type="protein sequence ID" value="Aqu2.1.44534_001"/>
    <property type="gene ID" value="Aqu2.1.44534"/>
</dbReference>
<protein>
    <recommendedName>
        <fullName evidence="1">Mutator-like transposase domain-containing protein</fullName>
    </recommendedName>
</protein>
<dbReference type="InterPro" id="IPR049012">
    <property type="entry name" value="Mutator_transp_dom"/>
</dbReference>
<evidence type="ECO:0000259" key="1">
    <source>
        <dbReference type="Pfam" id="PF20700"/>
    </source>
</evidence>
<organism evidence="2">
    <name type="scientific">Amphimedon queenslandica</name>
    <name type="common">Sponge</name>
    <dbReference type="NCBI Taxonomy" id="400682"/>
    <lineage>
        <taxon>Eukaryota</taxon>
        <taxon>Metazoa</taxon>
        <taxon>Porifera</taxon>
        <taxon>Demospongiae</taxon>
        <taxon>Heteroscleromorpha</taxon>
        <taxon>Haplosclerida</taxon>
        <taxon>Niphatidae</taxon>
        <taxon>Amphimedon</taxon>
    </lineage>
</organism>
<sequence length="133" mass="14684">MTATITTENRTVNLGNLIKYTEAVSKHSRFYTSGVVNLVKETKHDGLASVLSAKCSCSHKITFPTSNKLSGLSRRDYWECNLTAVWGQMSLRGGHSNLQKTMSALGVPVMTKRSFIASEKKLVNGGWKSCRNQ</sequence>
<accession>A0A1X7VYG9</accession>
<dbReference type="Pfam" id="PF20700">
    <property type="entry name" value="Mutator"/>
    <property type="match status" value="1"/>
</dbReference>